<feature type="domain" description="Protein kinase" evidence="1">
    <location>
        <begin position="12"/>
        <end position="196"/>
    </location>
</feature>
<dbReference type="PANTHER" id="PTHR48006:SF92">
    <property type="entry name" value="LRR RECEPTOR-LIKE SERINE_THREONINE-PROTEIN KINASE GSO1"/>
    <property type="match status" value="1"/>
</dbReference>
<dbReference type="OrthoDB" id="676979at2759"/>
<comment type="caution">
    <text evidence="2">The sequence shown here is derived from an EMBL/GenBank/DDBJ whole genome shotgun (WGS) entry which is preliminary data.</text>
</comment>
<dbReference type="InterPro" id="IPR051824">
    <property type="entry name" value="LRR_Rcpt-Like_S/T_Kinase"/>
</dbReference>
<dbReference type="Proteomes" id="UP000886520">
    <property type="component" value="Chromosome 19"/>
</dbReference>
<dbReference type="InterPro" id="IPR000719">
    <property type="entry name" value="Prot_kinase_dom"/>
</dbReference>
<dbReference type="EMBL" id="JABFUD020000019">
    <property type="protein sequence ID" value="KAI5065671.1"/>
    <property type="molecule type" value="Genomic_DNA"/>
</dbReference>
<dbReference type="Pfam" id="PF00069">
    <property type="entry name" value="Pkinase"/>
    <property type="match status" value="1"/>
</dbReference>
<reference evidence="2" key="1">
    <citation type="submission" date="2021-01" db="EMBL/GenBank/DDBJ databases">
        <title>Adiantum capillus-veneris genome.</title>
        <authorList>
            <person name="Fang Y."/>
            <person name="Liao Q."/>
        </authorList>
    </citation>
    <scope>NUCLEOTIDE SEQUENCE</scope>
    <source>
        <strain evidence="2">H3</strain>
        <tissue evidence="2">Leaf</tissue>
    </source>
</reference>
<name>A0A9D4UED8_ADICA</name>
<dbReference type="AlphaFoldDB" id="A0A9D4UED8"/>
<organism evidence="2 3">
    <name type="scientific">Adiantum capillus-veneris</name>
    <name type="common">Maidenhair fern</name>
    <dbReference type="NCBI Taxonomy" id="13818"/>
    <lineage>
        <taxon>Eukaryota</taxon>
        <taxon>Viridiplantae</taxon>
        <taxon>Streptophyta</taxon>
        <taxon>Embryophyta</taxon>
        <taxon>Tracheophyta</taxon>
        <taxon>Polypodiopsida</taxon>
        <taxon>Polypodiidae</taxon>
        <taxon>Polypodiales</taxon>
        <taxon>Pteridineae</taxon>
        <taxon>Pteridaceae</taxon>
        <taxon>Vittarioideae</taxon>
        <taxon>Adiantum</taxon>
    </lineage>
</organism>
<dbReference type="Gene3D" id="1.10.510.10">
    <property type="entry name" value="Transferase(Phosphotransferase) domain 1"/>
    <property type="match status" value="1"/>
</dbReference>
<sequence>MAEELAVATGCYAEDNLLGQETQAAVYKGVLSDGMIVAMKKLKAPCSREVLLKEIQILRKLRHRNLVRVRGCILNLDVSVLVLDYMSNGSLEHYLHVRRDHEEYDWGRLTTIATGLVNALTYLHHEYGVPVINGDIKPSNILLDSSLEAHLADFGLSKLGKEGVFPISSNFKGTIGYMAPCMVICFKEMGSFSSCV</sequence>
<evidence type="ECO:0000313" key="3">
    <source>
        <dbReference type="Proteomes" id="UP000886520"/>
    </source>
</evidence>
<dbReference type="SUPFAM" id="SSF56112">
    <property type="entry name" value="Protein kinase-like (PK-like)"/>
    <property type="match status" value="1"/>
</dbReference>
<keyword evidence="3" id="KW-1185">Reference proteome</keyword>
<protein>
    <recommendedName>
        <fullName evidence="1">Protein kinase domain-containing protein</fullName>
    </recommendedName>
</protein>
<accession>A0A9D4UED8</accession>
<evidence type="ECO:0000259" key="1">
    <source>
        <dbReference type="PROSITE" id="PS50011"/>
    </source>
</evidence>
<gene>
    <name evidence="2" type="ORF">GOP47_0020366</name>
</gene>
<dbReference type="PANTHER" id="PTHR48006">
    <property type="entry name" value="LEUCINE-RICH REPEAT-CONTAINING PROTEIN DDB_G0281931-RELATED"/>
    <property type="match status" value="1"/>
</dbReference>
<dbReference type="GO" id="GO:0005524">
    <property type="term" value="F:ATP binding"/>
    <property type="evidence" value="ECO:0007669"/>
    <property type="project" value="InterPro"/>
</dbReference>
<dbReference type="GO" id="GO:0004672">
    <property type="term" value="F:protein kinase activity"/>
    <property type="evidence" value="ECO:0007669"/>
    <property type="project" value="InterPro"/>
</dbReference>
<dbReference type="SMART" id="SM00220">
    <property type="entry name" value="S_TKc"/>
    <property type="match status" value="1"/>
</dbReference>
<dbReference type="Gene3D" id="3.30.200.20">
    <property type="entry name" value="Phosphorylase Kinase, domain 1"/>
    <property type="match status" value="1"/>
</dbReference>
<proteinExistence type="predicted"/>
<dbReference type="PROSITE" id="PS50011">
    <property type="entry name" value="PROTEIN_KINASE_DOM"/>
    <property type="match status" value="1"/>
</dbReference>
<evidence type="ECO:0000313" key="2">
    <source>
        <dbReference type="EMBL" id="KAI5065671.1"/>
    </source>
</evidence>
<dbReference type="InterPro" id="IPR011009">
    <property type="entry name" value="Kinase-like_dom_sf"/>
</dbReference>